<sequence>MTAETETKPRRLQGEWFAPTRTATDAPPRAEMRHVARMLDDQTDLCAAGAEVLRVIVDCARHGGVSALGVGELERLSVVLDGIAAPAVDELTLAAAVGVLVPTSGGAR</sequence>
<gene>
    <name evidence="1" type="ORF">BJ983_002874</name>
</gene>
<evidence type="ECO:0000313" key="1">
    <source>
        <dbReference type="EMBL" id="NYD36772.1"/>
    </source>
</evidence>
<protein>
    <submittedName>
        <fullName evidence="1">Uncharacterized protein</fullName>
    </submittedName>
</protein>
<evidence type="ECO:0000313" key="2">
    <source>
        <dbReference type="Proteomes" id="UP000535890"/>
    </source>
</evidence>
<dbReference type="EMBL" id="JACCBN010000001">
    <property type="protein sequence ID" value="NYD36772.1"/>
    <property type="molecule type" value="Genomic_DNA"/>
</dbReference>
<accession>A0A7Y9J614</accession>
<comment type="caution">
    <text evidence="1">The sequence shown here is derived from an EMBL/GenBank/DDBJ whole genome shotgun (WGS) entry which is preliminary data.</text>
</comment>
<organism evidence="1 2">
    <name type="scientific">Actinomycetospora corticicola</name>
    <dbReference type="NCBI Taxonomy" id="663602"/>
    <lineage>
        <taxon>Bacteria</taxon>
        <taxon>Bacillati</taxon>
        <taxon>Actinomycetota</taxon>
        <taxon>Actinomycetes</taxon>
        <taxon>Pseudonocardiales</taxon>
        <taxon>Pseudonocardiaceae</taxon>
        <taxon>Actinomycetospora</taxon>
    </lineage>
</organism>
<keyword evidence="2" id="KW-1185">Reference proteome</keyword>
<name>A0A7Y9J614_9PSEU</name>
<reference evidence="1 2" key="1">
    <citation type="submission" date="2020-07" db="EMBL/GenBank/DDBJ databases">
        <title>Sequencing the genomes of 1000 actinobacteria strains.</title>
        <authorList>
            <person name="Klenk H.-P."/>
        </authorList>
    </citation>
    <scope>NUCLEOTIDE SEQUENCE [LARGE SCALE GENOMIC DNA]</scope>
    <source>
        <strain evidence="1 2">DSM 45772</strain>
    </source>
</reference>
<dbReference type="AlphaFoldDB" id="A0A7Y9J614"/>
<proteinExistence type="predicted"/>
<dbReference type="Proteomes" id="UP000535890">
    <property type="component" value="Unassembled WGS sequence"/>
</dbReference>
<dbReference type="RefSeq" id="WP_179794398.1">
    <property type="nucleotide sequence ID" value="NZ_BAABHP010000021.1"/>
</dbReference>